<evidence type="ECO:0000313" key="2">
    <source>
        <dbReference type="Proteomes" id="UP000198784"/>
    </source>
</evidence>
<dbReference type="Proteomes" id="UP000198784">
    <property type="component" value="Unassembled WGS sequence"/>
</dbReference>
<dbReference type="AlphaFoldDB" id="A0A1I5XJJ2"/>
<dbReference type="EMBL" id="FOWX01000063">
    <property type="protein sequence ID" value="SFQ31966.1"/>
    <property type="molecule type" value="Genomic_DNA"/>
</dbReference>
<reference evidence="2" key="1">
    <citation type="submission" date="2016-10" db="EMBL/GenBank/DDBJ databases">
        <authorList>
            <person name="Varghese N."/>
            <person name="Submissions S."/>
        </authorList>
    </citation>
    <scope>NUCLEOTIDE SEQUENCE [LARGE SCALE GENOMIC DNA]</scope>
    <source>
        <strain evidence="2">DSM 17834</strain>
    </source>
</reference>
<keyword evidence="2" id="KW-1185">Reference proteome</keyword>
<organism evidence="1 2">
    <name type="scientific">Pseudomonas borbori</name>
    <dbReference type="NCBI Taxonomy" id="289003"/>
    <lineage>
        <taxon>Bacteria</taxon>
        <taxon>Pseudomonadati</taxon>
        <taxon>Pseudomonadota</taxon>
        <taxon>Gammaproteobacteria</taxon>
        <taxon>Pseudomonadales</taxon>
        <taxon>Pseudomonadaceae</taxon>
        <taxon>Pseudomonas</taxon>
    </lineage>
</organism>
<gene>
    <name evidence="1" type="ORF">SAMN05216190_1636</name>
</gene>
<protein>
    <submittedName>
        <fullName evidence="1">Uncharacterized protein</fullName>
    </submittedName>
</protein>
<proteinExistence type="predicted"/>
<evidence type="ECO:0000313" key="1">
    <source>
        <dbReference type="EMBL" id="SFQ31966.1"/>
    </source>
</evidence>
<dbReference type="STRING" id="289003.SAMN05216190_1636"/>
<accession>A0A1I5XJJ2</accession>
<sequence>MQLPLRTQSSAETYVARREWRDARLPACPLHPAGGCSFARHGTYSRATPRGVCIARWYCPEGHRTFSLLPDFLAARLPGELAAVEAAAVAVKSARSLEAAADTARGFEVTLPSALRWLRRRVRAVQEALDAALRLASPAVLGGDAGLQLASGQASVLLELRRSLSAQCLGRLPAPLGFLTRDTRNDHTRQHEIGPDGEGPARYAAPVEFWTSPCNASTPIPRPQDVFRRPTTCVASGVATAACRTAAPART</sequence>
<name>A0A1I5XJJ2_9PSED</name>